<comment type="caution">
    <text evidence="1">The sequence shown here is derived from an EMBL/GenBank/DDBJ whole genome shotgun (WGS) entry which is preliminary data.</text>
</comment>
<sequence>NLDIVKRMLTQDHQQINEAKHAANESLRDIEMAVSLITQAVDGTTGGKPTPLLETLQQQQSSKAPLAAIQAPGTSSTGGVPSQPPASVDPYEISRRIQQSLLASDITAEFFWKWLTQVEVKMQALDTRVSELRQHVDALIEHSERGMSGGPARPNGGANPQVVADILKHQYTSFMAQASKLSRLNDDISRLKQRLSIKE</sequence>
<keyword evidence="2" id="KW-1185">Reference proteome</keyword>
<evidence type="ECO:0000313" key="2">
    <source>
        <dbReference type="Proteomes" id="UP001145114"/>
    </source>
</evidence>
<protein>
    <submittedName>
        <fullName evidence="1">Uncharacterized protein</fullName>
    </submittedName>
</protein>
<gene>
    <name evidence="1" type="ORF">EV182_007875</name>
</gene>
<dbReference type="EMBL" id="JAMZIH010003826">
    <property type="protein sequence ID" value="KAJ1676593.1"/>
    <property type="molecule type" value="Genomic_DNA"/>
</dbReference>
<dbReference type="Proteomes" id="UP001145114">
    <property type="component" value="Unassembled WGS sequence"/>
</dbReference>
<evidence type="ECO:0000313" key="1">
    <source>
        <dbReference type="EMBL" id="KAJ1676593.1"/>
    </source>
</evidence>
<organism evidence="1 2">
    <name type="scientific">Spiromyces aspiralis</name>
    <dbReference type="NCBI Taxonomy" id="68401"/>
    <lineage>
        <taxon>Eukaryota</taxon>
        <taxon>Fungi</taxon>
        <taxon>Fungi incertae sedis</taxon>
        <taxon>Zoopagomycota</taxon>
        <taxon>Kickxellomycotina</taxon>
        <taxon>Kickxellomycetes</taxon>
        <taxon>Kickxellales</taxon>
        <taxon>Kickxellaceae</taxon>
        <taxon>Spiromyces</taxon>
    </lineage>
</organism>
<proteinExistence type="predicted"/>
<name>A0ACC1HLD1_9FUNG</name>
<accession>A0ACC1HLD1</accession>
<reference evidence="1" key="1">
    <citation type="submission" date="2022-06" db="EMBL/GenBank/DDBJ databases">
        <title>Phylogenomic reconstructions and comparative analyses of Kickxellomycotina fungi.</title>
        <authorList>
            <person name="Reynolds N.K."/>
            <person name="Stajich J.E."/>
            <person name="Barry K."/>
            <person name="Grigoriev I.V."/>
            <person name="Crous P."/>
            <person name="Smith M.E."/>
        </authorList>
    </citation>
    <scope>NUCLEOTIDE SEQUENCE</scope>
    <source>
        <strain evidence="1">RSA 2271</strain>
    </source>
</reference>
<feature type="non-terminal residue" evidence="1">
    <location>
        <position position="1"/>
    </location>
</feature>